<dbReference type="Proteomes" id="UP000555546">
    <property type="component" value="Unassembled WGS sequence"/>
</dbReference>
<dbReference type="RefSeq" id="WP_183657441.1">
    <property type="nucleotide sequence ID" value="NZ_JACIJG010000026.1"/>
</dbReference>
<gene>
    <name evidence="2" type="ORF">FHS76_004183</name>
</gene>
<comment type="caution">
    <text evidence="2">The sequence shown here is derived from an EMBL/GenBank/DDBJ whole genome shotgun (WGS) entry which is preliminary data.</text>
</comment>
<organism evidence="2 3">
    <name type="scientific">Brucella daejeonensis</name>
    <dbReference type="NCBI Taxonomy" id="659015"/>
    <lineage>
        <taxon>Bacteria</taxon>
        <taxon>Pseudomonadati</taxon>
        <taxon>Pseudomonadota</taxon>
        <taxon>Alphaproteobacteria</taxon>
        <taxon>Hyphomicrobiales</taxon>
        <taxon>Brucellaceae</taxon>
        <taxon>Brucella/Ochrobactrum group</taxon>
        <taxon>Brucella</taxon>
    </lineage>
</organism>
<evidence type="ECO:0000256" key="1">
    <source>
        <dbReference type="SAM" id="Phobius"/>
    </source>
</evidence>
<reference evidence="2 3" key="1">
    <citation type="submission" date="2020-08" db="EMBL/GenBank/DDBJ databases">
        <title>Genomic Encyclopedia of Type Strains, Phase IV (KMG-IV): sequencing the most valuable type-strain genomes for metagenomic binning, comparative biology and taxonomic classification.</title>
        <authorList>
            <person name="Goeker M."/>
        </authorList>
    </citation>
    <scope>NUCLEOTIDE SEQUENCE [LARGE SCALE GENOMIC DNA]</scope>
    <source>
        <strain evidence="2 3">DSM 26944</strain>
    </source>
</reference>
<dbReference type="EMBL" id="JACIJG010000026">
    <property type="protein sequence ID" value="MBB5704266.1"/>
    <property type="molecule type" value="Genomic_DNA"/>
</dbReference>
<proteinExistence type="predicted"/>
<sequence>MANNTTISAIARSGPTVVAIAASNRLWTVKYAEKAPITNPNQRIVTHTEFPWGGMSPPRKKIPSPANAMAPRDADVVMADLVSEARSSADRRGKMLNFIVVPIIGFPLSHALFACSIQIGEIFDCKEDEIWSEYAIRINHPRPIELRTYQLVWTRSLERYAVHSANLFLSDGNAADLFC</sequence>
<evidence type="ECO:0000313" key="3">
    <source>
        <dbReference type="Proteomes" id="UP000555546"/>
    </source>
</evidence>
<keyword evidence="1" id="KW-1133">Transmembrane helix</keyword>
<dbReference type="AlphaFoldDB" id="A0A7W9EPY9"/>
<protein>
    <submittedName>
        <fullName evidence="2">Uncharacterized protein</fullName>
    </submittedName>
</protein>
<keyword evidence="3" id="KW-1185">Reference proteome</keyword>
<accession>A0A7W9EPY9</accession>
<keyword evidence="1" id="KW-0472">Membrane</keyword>
<feature type="transmembrane region" description="Helical" evidence="1">
    <location>
        <begin position="95"/>
        <end position="113"/>
    </location>
</feature>
<name>A0A7W9EPY9_9HYPH</name>
<evidence type="ECO:0000313" key="2">
    <source>
        <dbReference type="EMBL" id="MBB5704266.1"/>
    </source>
</evidence>
<keyword evidence="1" id="KW-0812">Transmembrane</keyword>